<dbReference type="Pfam" id="PF12571">
    <property type="entry name" value="Phage_tail_fib"/>
    <property type="match status" value="1"/>
</dbReference>
<protein>
    <recommendedName>
        <fullName evidence="1">Phage tail fibre protein N-terminal domain-containing protein</fullName>
    </recommendedName>
</protein>
<dbReference type="EMBL" id="UGYV01000005">
    <property type="protein sequence ID" value="SUJ13367.1"/>
    <property type="molecule type" value="Genomic_DNA"/>
</dbReference>
<feature type="domain" description="Phage tail fibre protein N-terminal" evidence="1">
    <location>
        <begin position="1"/>
        <end position="152"/>
    </location>
</feature>
<proteinExistence type="predicted"/>
<name>A0A380C811_9GAMM</name>
<dbReference type="InterPro" id="IPR022225">
    <property type="entry name" value="Phage_tail_fibre_N"/>
</dbReference>
<dbReference type="PANTHER" id="PTHR35191">
    <property type="entry name" value="PROPHAGE SIDE TAIL FIBER PROTEIN HOMOLOG STFQ-RELATED"/>
    <property type="match status" value="1"/>
</dbReference>
<dbReference type="Proteomes" id="UP000255061">
    <property type="component" value="Unassembled WGS sequence"/>
</dbReference>
<dbReference type="PANTHER" id="PTHR35191:SF1">
    <property type="entry name" value="PROPHAGE SIDE TAIL FIBER PROTEIN HOMOLOG STFQ-RELATED"/>
    <property type="match status" value="1"/>
</dbReference>
<gene>
    <name evidence="2" type="ORF">NCTC10736_03782</name>
    <name evidence="3" type="ORF">NCTC10736_04163</name>
</gene>
<dbReference type="EMBL" id="UGYV01000001">
    <property type="protein sequence ID" value="SUI93667.1"/>
    <property type="molecule type" value="Genomic_DNA"/>
</dbReference>
<reference evidence="3 4" key="1">
    <citation type="submission" date="2018-06" db="EMBL/GenBank/DDBJ databases">
        <authorList>
            <consortium name="Pathogen Informatics"/>
            <person name="Doyle S."/>
        </authorList>
    </citation>
    <scope>NUCLEOTIDE SEQUENCE [LARGE SCALE GENOMIC DNA]</scope>
    <source>
        <strain evidence="3 4">NCTC10736</strain>
    </source>
</reference>
<evidence type="ECO:0000259" key="1">
    <source>
        <dbReference type="Pfam" id="PF12571"/>
    </source>
</evidence>
<evidence type="ECO:0000313" key="3">
    <source>
        <dbReference type="EMBL" id="SUJ13367.1"/>
    </source>
</evidence>
<organism evidence="3 4">
    <name type="scientific">Shewanella morhuae</name>
    <dbReference type="NCBI Taxonomy" id="365591"/>
    <lineage>
        <taxon>Bacteria</taxon>
        <taxon>Pseudomonadati</taxon>
        <taxon>Pseudomonadota</taxon>
        <taxon>Gammaproteobacteria</taxon>
        <taxon>Alteromonadales</taxon>
        <taxon>Shewanellaceae</taxon>
        <taxon>Shewanella</taxon>
    </lineage>
</organism>
<sequence length="251" mass="26919">MSQFFTILTRSGAAALANGMALGQAVHITSFQVGDGGGAAYEPTLEQLKASTALVNPVYTGAINELKQDPENPARYYIEGVVPVNKGGWTVREVGWFLENGEMFAVTKFPPSYKSIPADGAATELPIRTYLAIGSDANVTLKIDPTVVLATREFVEQKFGLVDVDKHKVAVTTNNALHVFTAYADLQIPNDTGTSFKFMIDDSVDVNAGKCRIVAPVGHKISVKGVLSDIANIKTARVIYTAVKIAGVWKI</sequence>
<accession>A0A380C811</accession>
<dbReference type="InterPro" id="IPR051934">
    <property type="entry name" value="Phage_Tail_Fiber_Structural"/>
</dbReference>
<evidence type="ECO:0000313" key="2">
    <source>
        <dbReference type="EMBL" id="SUI93667.1"/>
    </source>
</evidence>
<dbReference type="RefSeq" id="WP_115407024.1">
    <property type="nucleotide sequence ID" value="NZ_UGYV01000001.1"/>
</dbReference>
<evidence type="ECO:0000313" key="4">
    <source>
        <dbReference type="Proteomes" id="UP000255061"/>
    </source>
</evidence>
<dbReference type="AlphaFoldDB" id="A0A380C811"/>